<accession>A0AAW2EPZ1</accession>
<reference evidence="2 3" key="1">
    <citation type="submission" date="2023-03" db="EMBL/GenBank/DDBJ databases">
        <title>High recombination rates correlate with genetic variation in Cardiocondyla obscurior ants.</title>
        <authorList>
            <person name="Errbii M."/>
        </authorList>
    </citation>
    <scope>NUCLEOTIDE SEQUENCE [LARGE SCALE GENOMIC DNA]</scope>
    <source>
        <strain evidence="2">Alpha-2009</strain>
        <tissue evidence="2">Whole body</tissue>
    </source>
</reference>
<sequence length="121" mass="13774">MSERNRGHVRQKSGEEKRRDGPFFLRAWFHPASALCSRSKLEAGSQKLPVPVESAWSWIILPKGIFIGRECMQKRGHRHKEAAPVDLALTQLREWTHDFVPATSDPQSQSQSQSQSEQTPP</sequence>
<protein>
    <submittedName>
        <fullName evidence="2">Uncharacterized protein</fullName>
    </submittedName>
</protein>
<evidence type="ECO:0000313" key="3">
    <source>
        <dbReference type="Proteomes" id="UP001430953"/>
    </source>
</evidence>
<feature type="compositionally biased region" description="Low complexity" evidence="1">
    <location>
        <begin position="107"/>
        <end position="121"/>
    </location>
</feature>
<dbReference type="AlphaFoldDB" id="A0AAW2EPZ1"/>
<gene>
    <name evidence="2" type="ORF">PUN28_017058</name>
</gene>
<comment type="caution">
    <text evidence="2">The sequence shown here is derived from an EMBL/GenBank/DDBJ whole genome shotgun (WGS) entry which is preliminary data.</text>
</comment>
<name>A0AAW2EPZ1_9HYME</name>
<evidence type="ECO:0000313" key="2">
    <source>
        <dbReference type="EMBL" id="KAL0104100.1"/>
    </source>
</evidence>
<keyword evidence="3" id="KW-1185">Reference proteome</keyword>
<dbReference type="Proteomes" id="UP001430953">
    <property type="component" value="Unassembled WGS sequence"/>
</dbReference>
<organism evidence="2 3">
    <name type="scientific">Cardiocondyla obscurior</name>
    <dbReference type="NCBI Taxonomy" id="286306"/>
    <lineage>
        <taxon>Eukaryota</taxon>
        <taxon>Metazoa</taxon>
        <taxon>Ecdysozoa</taxon>
        <taxon>Arthropoda</taxon>
        <taxon>Hexapoda</taxon>
        <taxon>Insecta</taxon>
        <taxon>Pterygota</taxon>
        <taxon>Neoptera</taxon>
        <taxon>Endopterygota</taxon>
        <taxon>Hymenoptera</taxon>
        <taxon>Apocrita</taxon>
        <taxon>Aculeata</taxon>
        <taxon>Formicoidea</taxon>
        <taxon>Formicidae</taxon>
        <taxon>Myrmicinae</taxon>
        <taxon>Cardiocondyla</taxon>
    </lineage>
</organism>
<evidence type="ECO:0000256" key="1">
    <source>
        <dbReference type="SAM" id="MobiDB-lite"/>
    </source>
</evidence>
<proteinExistence type="predicted"/>
<feature type="region of interest" description="Disordered" evidence="1">
    <location>
        <begin position="98"/>
        <end position="121"/>
    </location>
</feature>
<dbReference type="EMBL" id="JADYXP020000020">
    <property type="protein sequence ID" value="KAL0104100.1"/>
    <property type="molecule type" value="Genomic_DNA"/>
</dbReference>